<dbReference type="PANTHER" id="PTHR36251">
    <property type="entry name" value="FELS-1 PROPHAGE HOST SPECIFICITY PROTEIN-RELATED"/>
    <property type="match status" value="1"/>
</dbReference>
<evidence type="ECO:0000313" key="3">
    <source>
        <dbReference type="Proteomes" id="UP001164403"/>
    </source>
</evidence>
<feature type="domain" description="Tip attachment protein J HDII-ins2" evidence="1">
    <location>
        <begin position="21"/>
        <end position="100"/>
    </location>
</feature>
<dbReference type="EMBL" id="OP611406">
    <property type="protein sequence ID" value="UYE93674.1"/>
    <property type="molecule type" value="Genomic_DNA"/>
</dbReference>
<proteinExistence type="predicted"/>
<dbReference type="InterPro" id="IPR055385">
    <property type="entry name" value="GpJ_HDII-ins2"/>
</dbReference>
<name>A0A9X9JTU5_9CAUD</name>
<dbReference type="PANTHER" id="PTHR36251:SF2">
    <property type="entry name" value="GIFSY-2 PROPHAGE HOST SPECIFICITY PROTEIN J, PHAGE LAMBDA"/>
    <property type="match status" value="1"/>
</dbReference>
<protein>
    <recommendedName>
        <fullName evidence="1">Tip attachment protein J HDII-ins2 domain-containing protein</fullName>
    </recommendedName>
</protein>
<evidence type="ECO:0000313" key="2">
    <source>
        <dbReference type="EMBL" id="UYE93674.1"/>
    </source>
</evidence>
<keyword evidence="3" id="KW-1185">Reference proteome</keyword>
<reference evidence="2" key="1">
    <citation type="submission" date="2022-10" db="EMBL/GenBank/DDBJ databases">
        <authorList>
            <person name="Hossain D.M.M."/>
            <person name="Khan F."/>
            <person name="Bhuiyan M.S.S."/>
            <person name="Tabassum S.N."/>
            <person name="Rahman A."/>
            <person name="Sadique A."/>
            <person name="Hossain M.S.A."/>
        </authorList>
    </citation>
    <scope>NUCLEOTIDE SEQUENCE</scope>
</reference>
<sequence length="120" mass="13493">MQNFAPARKHESYIQGFSESSAEFQVARDVTFNTPYTLTVSNKNLSAIRFRLLWPRVLTQKDNGDMVGSVVEYKIEMAVDGASYQTYLTDKIDGKTRLAVTIAASASTCRKTSRRRFLSA</sequence>
<gene>
    <name evidence="2" type="ORF">EEPDABAO_00083</name>
</gene>
<accession>A0A9X9JTU5</accession>
<evidence type="ECO:0000259" key="1">
    <source>
        <dbReference type="Pfam" id="PF24801"/>
    </source>
</evidence>
<dbReference type="Pfam" id="PF24801">
    <property type="entry name" value="FNIII-A_GpJ"/>
    <property type="match status" value="1"/>
</dbReference>
<organism evidence="2 3">
    <name type="scientific">Klebsiella phage mfs</name>
    <dbReference type="NCBI Taxonomy" id="2985561"/>
    <lineage>
        <taxon>Viruses</taxon>
        <taxon>Duplodnaviria</taxon>
        <taxon>Heunggongvirae</taxon>
        <taxon>Uroviricota</taxon>
        <taxon>Caudoviricetes</taxon>
        <taxon>Drexlerviridae</taxon>
        <taxon>Webervirus</taxon>
        <taxon>Webervirus mfs</taxon>
    </lineage>
</organism>
<dbReference type="Proteomes" id="UP001164403">
    <property type="component" value="Segment"/>
</dbReference>
<dbReference type="InterPro" id="IPR053171">
    <property type="entry name" value="Viral_Tip_Attach_Protein"/>
</dbReference>